<keyword evidence="2" id="KW-1185">Reference proteome</keyword>
<accession>A0A392T2D1</accession>
<comment type="caution">
    <text evidence="1">The sequence shown here is derived from an EMBL/GenBank/DDBJ whole genome shotgun (WGS) entry which is preliminary data.</text>
</comment>
<evidence type="ECO:0000313" key="1">
    <source>
        <dbReference type="EMBL" id="MCI55281.1"/>
    </source>
</evidence>
<reference evidence="1 2" key="1">
    <citation type="journal article" date="2018" name="Front. Plant Sci.">
        <title>Red Clover (Trifolium pratense) and Zigzag Clover (T. medium) - A Picture of Genomic Similarities and Differences.</title>
        <authorList>
            <person name="Dluhosova J."/>
            <person name="Istvanek J."/>
            <person name="Nedelnik J."/>
            <person name="Repkova J."/>
        </authorList>
    </citation>
    <scope>NUCLEOTIDE SEQUENCE [LARGE SCALE GENOMIC DNA]</scope>
    <source>
        <strain evidence="2">cv. 10/8</strain>
        <tissue evidence="1">Leaf</tissue>
    </source>
</reference>
<dbReference type="AlphaFoldDB" id="A0A392T2D1"/>
<protein>
    <submittedName>
        <fullName evidence="1">Uncharacterized protein</fullName>
    </submittedName>
</protein>
<feature type="non-terminal residue" evidence="1">
    <location>
        <position position="64"/>
    </location>
</feature>
<organism evidence="1 2">
    <name type="scientific">Trifolium medium</name>
    <dbReference type="NCBI Taxonomy" id="97028"/>
    <lineage>
        <taxon>Eukaryota</taxon>
        <taxon>Viridiplantae</taxon>
        <taxon>Streptophyta</taxon>
        <taxon>Embryophyta</taxon>
        <taxon>Tracheophyta</taxon>
        <taxon>Spermatophyta</taxon>
        <taxon>Magnoliopsida</taxon>
        <taxon>eudicotyledons</taxon>
        <taxon>Gunneridae</taxon>
        <taxon>Pentapetalae</taxon>
        <taxon>rosids</taxon>
        <taxon>fabids</taxon>
        <taxon>Fabales</taxon>
        <taxon>Fabaceae</taxon>
        <taxon>Papilionoideae</taxon>
        <taxon>50 kb inversion clade</taxon>
        <taxon>NPAAA clade</taxon>
        <taxon>Hologalegina</taxon>
        <taxon>IRL clade</taxon>
        <taxon>Trifolieae</taxon>
        <taxon>Trifolium</taxon>
    </lineage>
</organism>
<dbReference type="EMBL" id="LXQA010493655">
    <property type="protein sequence ID" value="MCI55281.1"/>
    <property type="molecule type" value="Genomic_DNA"/>
</dbReference>
<evidence type="ECO:0000313" key="2">
    <source>
        <dbReference type="Proteomes" id="UP000265520"/>
    </source>
</evidence>
<dbReference type="Proteomes" id="UP000265520">
    <property type="component" value="Unassembled WGS sequence"/>
</dbReference>
<name>A0A392T2D1_9FABA</name>
<sequence>MFLKKLLLADRIQRCTETCLRSPVMIFASEKKSKSATSRIDARLSERRFSGVIVLSITLELASA</sequence>
<proteinExistence type="predicted"/>